<gene>
    <name evidence="1" type="ORF">AN2V17_05610</name>
</gene>
<evidence type="ECO:0000313" key="2">
    <source>
        <dbReference type="Proteomes" id="UP001374599"/>
    </source>
</evidence>
<organism evidence="1 2">
    <name type="scientific">Vallitalea maricola</name>
    <dbReference type="NCBI Taxonomy" id="3074433"/>
    <lineage>
        <taxon>Bacteria</taxon>
        <taxon>Bacillati</taxon>
        <taxon>Bacillota</taxon>
        <taxon>Clostridia</taxon>
        <taxon>Lachnospirales</taxon>
        <taxon>Vallitaleaceae</taxon>
        <taxon>Vallitalea</taxon>
    </lineage>
</organism>
<name>A0ACB5UHF7_9FIRM</name>
<keyword evidence="2" id="KW-1185">Reference proteome</keyword>
<comment type="caution">
    <text evidence="1">The sequence shown here is derived from an EMBL/GenBank/DDBJ whole genome shotgun (WGS) entry which is preliminary data.</text>
</comment>
<dbReference type="Proteomes" id="UP001374599">
    <property type="component" value="Unassembled WGS sequence"/>
</dbReference>
<evidence type="ECO:0000313" key="1">
    <source>
        <dbReference type="EMBL" id="GMQ61333.1"/>
    </source>
</evidence>
<protein>
    <submittedName>
        <fullName evidence="1">Uncharacterized protein</fullName>
    </submittedName>
</protein>
<reference evidence="1" key="1">
    <citation type="submission" date="2023-09" db="EMBL/GenBank/DDBJ databases">
        <title>Vallitalea sediminicola and Vallitalea maricola sp. nov., anaerobic bacteria isolated from marine sediment.</title>
        <authorList>
            <person name="Hirano S."/>
            <person name="Maeda A."/>
            <person name="Terahara T."/>
            <person name="Mori K."/>
            <person name="Hamada M."/>
            <person name="Matsumoto R."/>
            <person name="Kobayashi T."/>
        </authorList>
    </citation>
    <scope>NUCLEOTIDE SEQUENCE</scope>
    <source>
        <strain evidence="1">AN17-2</strain>
    </source>
</reference>
<accession>A0ACB5UHF7</accession>
<sequence>MMIYKQNYVAGAYKRKLTKGYFQYLRYNYGSVKIDKAKGNEVIIDYALDMAYSKNKVDEYRYQHYYNKLKDYFMDFTLLEDYTDEEIYGDIHNIRQEIFDKDMKDIYGSYSLNEEYISTNKLVNLNFDDAIMNLIYSGIPNKIRYNTSVINQLELLKTKMIIAEELIFLAGNNRQLLSLLQLIVNNELLEFRDKKIVIYVKKSSIHDEATIDDYNHIMGNQSMIGSNDSIKKNTQIKIYDNTSVGMDFSKLEKEDAILFGKASSNKTLVIGLGEKHIFSLKNVSFDYFILSTVQNVVVSRYTNIYRNGSSNIPYIIGYVIKEFDCDYDFTGNERITMSLFHFNYLLNEYGINRCRELFKWGEDINNLLPIKYMNFYSTSMKRDDFPEFLIDKQQSEVDYKVAEREILYEFINNHFNGKYISCYYNADSIEKTTDDVYNHEHNKNVLVTGLLFDDNVSLKPVEAEKLNKSLISPREYFKNDIEVDIRYCCNFLYFATDNIVEAYNFTRKELPNEKINVGKIFLGYKYVNEDTNREEFFPLYNKAFIGCTKSGQVIFGRRNLQGGKIIINNEEITWDRDNVNSDNGNVNIITPYIDNQNFSQNNEDYRNFSYLYGKKRLNIVIINNKIVCVRYGEVSIPSIGVVLSVAGDYIKRLVDALGLTGINDDYYKITKPYKLNVYLEKPEDMTQGQWDDISWVYGGATLLVENGKNLVSNKEAQTESFKREGWFHPLSMQTQETQVQDWVRGPRTVVGLTRTNKFFVFVFSGRTKESCGANFNEIISILEKEVGAVDWVMNLDGGASSCLSMIYKNQLLELSYPCTSDLSSAGMIRPINSMLIMK</sequence>
<proteinExistence type="predicted"/>
<dbReference type="EMBL" id="BTPU01000007">
    <property type="protein sequence ID" value="GMQ61333.1"/>
    <property type="molecule type" value="Genomic_DNA"/>
</dbReference>